<dbReference type="InterPro" id="IPR007235">
    <property type="entry name" value="Glyco_trans_28_C"/>
</dbReference>
<evidence type="ECO:0000256" key="5">
    <source>
        <dbReference type="ARBA" id="ARBA00022960"/>
    </source>
</evidence>
<dbReference type="NCBIfam" id="TIGR01133">
    <property type="entry name" value="murG"/>
    <property type="match status" value="1"/>
</dbReference>
<evidence type="ECO:0000256" key="2">
    <source>
        <dbReference type="ARBA" id="ARBA00022618"/>
    </source>
</evidence>
<feature type="binding site" evidence="10">
    <location>
        <begin position="265"/>
        <end position="270"/>
    </location>
    <ligand>
        <name>UDP-N-acetyl-alpha-D-glucosamine</name>
        <dbReference type="ChEBI" id="CHEBI:57705"/>
    </ligand>
</feature>
<keyword evidence="11" id="KW-0812">Transmembrane</keyword>
<protein>
    <recommendedName>
        <fullName evidence="10">UDP-N-acetylglucosamine--N-acetylmuramyl-(pentapeptide) pyrophosphoryl-undecaprenol N-acetylglucosamine transferase</fullName>
        <ecNumber evidence="10">2.4.1.227</ecNumber>
    </recommendedName>
    <alternativeName>
        <fullName evidence="10">Undecaprenyl-PP-MurNAc-pentapeptide-UDPGlcNAc GlcNAc transferase</fullName>
    </alternativeName>
</protein>
<keyword evidence="6 10" id="KW-0573">Peptidoglycan synthesis</keyword>
<feature type="binding site" evidence="10">
    <location>
        <position position="192"/>
    </location>
    <ligand>
        <name>UDP-N-acetyl-alpha-D-glucosamine</name>
        <dbReference type="ChEBI" id="CHEBI:57705"/>
    </ligand>
</feature>
<evidence type="ECO:0000256" key="8">
    <source>
        <dbReference type="ARBA" id="ARBA00023306"/>
    </source>
</evidence>
<name>A0A1H7HAB3_9GAMM</name>
<comment type="function">
    <text evidence="10">Cell wall formation. Catalyzes the transfer of a GlcNAc subunit on undecaprenyl-pyrophosphoryl-MurNAc-pentapeptide (lipid intermediate I) to form undecaprenyl-pyrophosphoryl-MurNAc-(pentapeptide)GlcNAc (lipid intermediate II).</text>
</comment>
<dbReference type="Proteomes" id="UP000199256">
    <property type="component" value="Unassembled WGS sequence"/>
</dbReference>
<evidence type="ECO:0000256" key="10">
    <source>
        <dbReference type="HAMAP-Rule" id="MF_00033"/>
    </source>
</evidence>
<dbReference type="Pfam" id="PF03033">
    <property type="entry name" value="Glyco_transf_28"/>
    <property type="match status" value="1"/>
</dbReference>
<keyword evidence="8 10" id="KW-0131">Cell cycle</keyword>
<comment type="catalytic activity">
    <reaction evidence="10">
        <text>di-trans,octa-cis-undecaprenyl diphospho-N-acetyl-alpha-D-muramoyl-L-alanyl-D-glutamyl-meso-2,6-diaminopimeloyl-D-alanyl-D-alanine + UDP-N-acetyl-alpha-D-glucosamine = di-trans,octa-cis-undecaprenyl diphospho-[N-acetyl-alpha-D-glucosaminyl-(1-&gt;4)]-N-acetyl-alpha-D-muramoyl-L-alanyl-D-glutamyl-meso-2,6-diaminopimeloyl-D-alanyl-D-alanine + UDP + H(+)</text>
        <dbReference type="Rhea" id="RHEA:31227"/>
        <dbReference type="ChEBI" id="CHEBI:15378"/>
        <dbReference type="ChEBI" id="CHEBI:57705"/>
        <dbReference type="ChEBI" id="CHEBI:58223"/>
        <dbReference type="ChEBI" id="CHEBI:61387"/>
        <dbReference type="ChEBI" id="CHEBI:61388"/>
        <dbReference type="EC" id="2.4.1.227"/>
    </reaction>
</comment>
<dbReference type="EMBL" id="FOAA01000002">
    <property type="protein sequence ID" value="SEK47191.1"/>
    <property type="molecule type" value="Genomic_DNA"/>
</dbReference>
<evidence type="ECO:0000259" key="12">
    <source>
        <dbReference type="Pfam" id="PF03033"/>
    </source>
</evidence>
<keyword evidence="1 10" id="KW-1003">Cell membrane</keyword>
<dbReference type="GO" id="GO:0008360">
    <property type="term" value="P:regulation of cell shape"/>
    <property type="evidence" value="ECO:0007669"/>
    <property type="project" value="UniProtKB-KW"/>
</dbReference>
<feature type="domain" description="Glycosyl transferase family 28 C-terminal" evidence="13">
    <location>
        <begin position="186"/>
        <end position="342"/>
    </location>
</feature>
<feature type="binding site" evidence="10">
    <location>
        <position position="125"/>
    </location>
    <ligand>
        <name>UDP-N-acetyl-alpha-D-glucosamine</name>
        <dbReference type="ChEBI" id="CHEBI:57705"/>
    </ligand>
</feature>
<dbReference type="UniPathway" id="UPA00219"/>
<sequence>MSRRPILIMAGGTGGHVFPGLAVAAHLQARGEVVCWLGTAHGLEARLVPEAGIPFHTLPVSGLRGKGLGTWLLAPWRVGVALWAALALLMRLKPRAVLGLGGFASGPGGLMAAALGRPLVIHEQNAIAGLTNRWLAGRADLVLEAFPHTFATRHEAMTVGNPVREQILHLPAPAERMAGREGPLRLLVVGGSLGALALNTCVPQAVARLPREARPLIRHQAGERTVEQARAAYQAADVEARVDAFIEDMAEAYAWADVVICRSGALTVSELAAAGVASMLVPYPHAVDDHQRTNGCYLADPGAAWLIPQTQFNAEDLAARLQAMTRPQLLEMAEKARALAHPEATRRVAEACQALAQGGEGQ</sequence>
<keyword evidence="5 10" id="KW-0133">Cell shape</keyword>
<evidence type="ECO:0000256" key="1">
    <source>
        <dbReference type="ARBA" id="ARBA00022475"/>
    </source>
</evidence>
<keyword evidence="2 10" id="KW-0132">Cell division</keyword>
<dbReference type="SUPFAM" id="SSF53756">
    <property type="entry name" value="UDP-Glycosyltransferase/glycogen phosphorylase"/>
    <property type="match status" value="1"/>
</dbReference>
<comment type="similarity">
    <text evidence="10">Belongs to the glycosyltransferase 28 family. MurG subfamily.</text>
</comment>
<proteinExistence type="inferred from homology"/>
<evidence type="ECO:0000256" key="4">
    <source>
        <dbReference type="ARBA" id="ARBA00022679"/>
    </source>
</evidence>
<comment type="subcellular location">
    <subcellularLocation>
        <location evidence="10">Cell membrane</location>
        <topology evidence="10">Peripheral membrane protein</topology>
        <orientation evidence="10">Cytoplasmic side</orientation>
    </subcellularLocation>
</comment>
<evidence type="ECO:0000256" key="6">
    <source>
        <dbReference type="ARBA" id="ARBA00022984"/>
    </source>
</evidence>
<dbReference type="InterPro" id="IPR004276">
    <property type="entry name" value="GlycoTrans_28_N"/>
</dbReference>
<feature type="binding site" evidence="10">
    <location>
        <begin position="13"/>
        <end position="15"/>
    </location>
    <ligand>
        <name>UDP-N-acetyl-alpha-D-glucosamine</name>
        <dbReference type="ChEBI" id="CHEBI:57705"/>
    </ligand>
</feature>
<dbReference type="RefSeq" id="WP_090250816.1">
    <property type="nucleotide sequence ID" value="NZ_FOAA01000002.1"/>
</dbReference>
<dbReference type="PANTHER" id="PTHR21015:SF22">
    <property type="entry name" value="GLYCOSYLTRANSFERASE"/>
    <property type="match status" value="1"/>
</dbReference>
<comment type="pathway">
    <text evidence="10">Cell wall biogenesis; peptidoglycan biosynthesis.</text>
</comment>
<dbReference type="Pfam" id="PF04101">
    <property type="entry name" value="Glyco_tran_28_C"/>
    <property type="match status" value="1"/>
</dbReference>
<evidence type="ECO:0000256" key="7">
    <source>
        <dbReference type="ARBA" id="ARBA00023136"/>
    </source>
</evidence>
<keyword evidence="7 10" id="KW-0472">Membrane</keyword>
<dbReference type="GO" id="GO:0005975">
    <property type="term" value="P:carbohydrate metabolic process"/>
    <property type="evidence" value="ECO:0007669"/>
    <property type="project" value="InterPro"/>
</dbReference>
<dbReference type="GO" id="GO:0005886">
    <property type="term" value="C:plasma membrane"/>
    <property type="evidence" value="ECO:0007669"/>
    <property type="project" value="UniProtKB-SubCell"/>
</dbReference>
<keyword evidence="4 10" id="KW-0808">Transferase</keyword>
<dbReference type="EC" id="2.4.1.227" evidence="10"/>
<feature type="binding site" evidence="10">
    <location>
        <position position="164"/>
    </location>
    <ligand>
        <name>UDP-N-acetyl-alpha-D-glucosamine</name>
        <dbReference type="ChEBI" id="CHEBI:57705"/>
    </ligand>
</feature>
<dbReference type="AlphaFoldDB" id="A0A1H7HAB3"/>
<evidence type="ECO:0000256" key="9">
    <source>
        <dbReference type="ARBA" id="ARBA00023316"/>
    </source>
</evidence>
<dbReference type="OrthoDB" id="9808936at2"/>
<keyword evidence="11" id="KW-1133">Transmembrane helix</keyword>
<keyword evidence="9 10" id="KW-0961">Cell wall biogenesis/degradation</keyword>
<accession>A0A1H7HAB3</accession>
<evidence type="ECO:0000256" key="11">
    <source>
        <dbReference type="SAM" id="Phobius"/>
    </source>
</evidence>
<feature type="transmembrane region" description="Helical" evidence="11">
    <location>
        <begin position="68"/>
        <end position="89"/>
    </location>
</feature>
<dbReference type="STRING" id="1396821.SAMN05444515_102109"/>
<feature type="domain" description="Glycosyltransferase family 28 N-terminal" evidence="12">
    <location>
        <begin position="6"/>
        <end position="142"/>
    </location>
</feature>
<evidence type="ECO:0000313" key="14">
    <source>
        <dbReference type="EMBL" id="SEK47191.1"/>
    </source>
</evidence>
<dbReference type="PANTHER" id="PTHR21015">
    <property type="entry name" value="UDP-N-ACETYLGLUCOSAMINE--N-ACETYLMURAMYL-(PENTAPEPTIDE) PYROPHOSPHORYL-UNDECAPRENOL N-ACETYLGLUCOSAMINE TRANSFERASE 1"/>
    <property type="match status" value="1"/>
</dbReference>
<evidence type="ECO:0000313" key="15">
    <source>
        <dbReference type="Proteomes" id="UP000199256"/>
    </source>
</evidence>
<dbReference type="InterPro" id="IPR006009">
    <property type="entry name" value="GlcNAc_MurG"/>
</dbReference>
<reference evidence="15" key="1">
    <citation type="submission" date="2016-10" db="EMBL/GenBank/DDBJ databases">
        <authorList>
            <person name="Varghese N."/>
            <person name="Submissions S."/>
        </authorList>
    </citation>
    <scope>NUCLEOTIDE SEQUENCE [LARGE SCALE GENOMIC DNA]</scope>
    <source>
        <strain evidence="15">DSM 241</strain>
    </source>
</reference>
<dbReference type="GO" id="GO:0071555">
    <property type="term" value="P:cell wall organization"/>
    <property type="evidence" value="ECO:0007669"/>
    <property type="project" value="UniProtKB-KW"/>
</dbReference>
<organism evidence="14 15">
    <name type="scientific">Ectothiorhodospira marina</name>
    <dbReference type="NCBI Taxonomy" id="1396821"/>
    <lineage>
        <taxon>Bacteria</taxon>
        <taxon>Pseudomonadati</taxon>
        <taxon>Pseudomonadota</taxon>
        <taxon>Gammaproteobacteria</taxon>
        <taxon>Chromatiales</taxon>
        <taxon>Ectothiorhodospiraceae</taxon>
        <taxon>Ectothiorhodospira</taxon>
    </lineage>
</organism>
<evidence type="ECO:0000259" key="13">
    <source>
        <dbReference type="Pfam" id="PF04101"/>
    </source>
</evidence>
<evidence type="ECO:0000256" key="3">
    <source>
        <dbReference type="ARBA" id="ARBA00022676"/>
    </source>
</evidence>
<gene>
    <name evidence="10" type="primary">murG</name>
    <name evidence="14" type="ORF">SAMN05444515_102109</name>
</gene>
<keyword evidence="3 10" id="KW-0328">Glycosyltransferase</keyword>
<dbReference type="GO" id="GO:0009252">
    <property type="term" value="P:peptidoglycan biosynthetic process"/>
    <property type="evidence" value="ECO:0007669"/>
    <property type="project" value="UniProtKB-UniRule"/>
</dbReference>
<feature type="transmembrane region" description="Helical" evidence="11">
    <location>
        <begin position="96"/>
        <end position="115"/>
    </location>
</feature>
<feature type="binding site" evidence="10">
    <location>
        <position position="246"/>
    </location>
    <ligand>
        <name>UDP-N-acetyl-alpha-D-glucosamine</name>
        <dbReference type="ChEBI" id="CHEBI:57705"/>
    </ligand>
</feature>
<feature type="binding site" evidence="10">
    <location>
        <position position="291"/>
    </location>
    <ligand>
        <name>UDP-N-acetyl-alpha-D-glucosamine</name>
        <dbReference type="ChEBI" id="CHEBI:57705"/>
    </ligand>
</feature>
<dbReference type="CDD" id="cd03785">
    <property type="entry name" value="GT28_MurG"/>
    <property type="match status" value="1"/>
</dbReference>
<dbReference type="GO" id="GO:0051991">
    <property type="term" value="F:UDP-N-acetyl-D-glucosamine:N-acetylmuramoyl-L-alanyl-D-glutamyl-meso-2,6-diaminopimelyl-D-alanyl-D-alanine-diphosphoundecaprenol 4-beta-N-acetylglucosaminlytransferase activity"/>
    <property type="evidence" value="ECO:0007669"/>
    <property type="project" value="RHEA"/>
</dbReference>
<keyword evidence="15" id="KW-1185">Reference proteome</keyword>
<dbReference type="GO" id="GO:0051301">
    <property type="term" value="P:cell division"/>
    <property type="evidence" value="ECO:0007669"/>
    <property type="project" value="UniProtKB-KW"/>
</dbReference>
<dbReference type="Gene3D" id="3.40.50.2000">
    <property type="entry name" value="Glycogen Phosphorylase B"/>
    <property type="match status" value="2"/>
</dbReference>
<dbReference type="GO" id="GO:0050511">
    <property type="term" value="F:undecaprenyldiphospho-muramoylpentapeptide beta-N-acetylglucosaminyltransferase activity"/>
    <property type="evidence" value="ECO:0007669"/>
    <property type="project" value="UniProtKB-UniRule"/>
</dbReference>
<dbReference type="HAMAP" id="MF_00033">
    <property type="entry name" value="MurG"/>
    <property type="match status" value="1"/>
</dbReference>